<accession>Z9JT26</accession>
<organism evidence="7 8">
    <name type="scientific">Brachybacterium phenoliresistens</name>
    <dbReference type="NCBI Taxonomy" id="396014"/>
    <lineage>
        <taxon>Bacteria</taxon>
        <taxon>Bacillati</taxon>
        <taxon>Actinomycetota</taxon>
        <taxon>Actinomycetes</taxon>
        <taxon>Micrococcales</taxon>
        <taxon>Dermabacteraceae</taxon>
        <taxon>Brachybacterium</taxon>
    </lineage>
</organism>
<comment type="caution">
    <text evidence="7">The sequence shown here is derived from an EMBL/GenBank/DDBJ whole genome shotgun (WGS) entry which is preliminary data.</text>
</comment>
<evidence type="ECO:0000256" key="4">
    <source>
        <dbReference type="ARBA" id="ARBA00023136"/>
    </source>
</evidence>
<evidence type="ECO:0000256" key="2">
    <source>
        <dbReference type="ARBA" id="ARBA00022692"/>
    </source>
</evidence>
<feature type="transmembrane region" description="Helical" evidence="6">
    <location>
        <begin position="283"/>
        <end position="309"/>
    </location>
</feature>
<dbReference type="GO" id="GO:0005384">
    <property type="term" value="F:manganese ion transmembrane transporter activity"/>
    <property type="evidence" value="ECO:0007669"/>
    <property type="project" value="TreeGrafter"/>
</dbReference>
<protein>
    <submittedName>
        <fullName evidence="7">Iron transporter</fullName>
    </submittedName>
</protein>
<dbReference type="PANTHER" id="PTHR11706">
    <property type="entry name" value="SOLUTE CARRIER PROTEIN FAMILY 11 MEMBER"/>
    <property type="match status" value="1"/>
</dbReference>
<dbReference type="NCBIfam" id="NF037982">
    <property type="entry name" value="Nramp_1"/>
    <property type="match status" value="2"/>
</dbReference>
<gene>
    <name evidence="7" type="ORF">BF93_18575</name>
</gene>
<feature type="transmembrane region" description="Helical" evidence="6">
    <location>
        <begin position="199"/>
        <end position="219"/>
    </location>
</feature>
<evidence type="ECO:0000256" key="1">
    <source>
        <dbReference type="ARBA" id="ARBA00004141"/>
    </source>
</evidence>
<feature type="transmembrane region" description="Helical" evidence="6">
    <location>
        <begin position="54"/>
        <end position="75"/>
    </location>
</feature>
<dbReference type="eggNOG" id="COG1914">
    <property type="taxonomic scope" value="Bacteria"/>
</dbReference>
<feature type="transmembrane region" description="Helical" evidence="6">
    <location>
        <begin position="173"/>
        <end position="192"/>
    </location>
</feature>
<feature type="compositionally biased region" description="Low complexity" evidence="5">
    <location>
        <begin position="19"/>
        <end position="46"/>
    </location>
</feature>
<dbReference type="STRING" id="396014.BF93_18575"/>
<feature type="region of interest" description="Disordered" evidence="5">
    <location>
        <begin position="1"/>
        <end position="48"/>
    </location>
</feature>
<keyword evidence="8" id="KW-1185">Reference proteome</keyword>
<feature type="transmembrane region" description="Helical" evidence="6">
    <location>
        <begin position="405"/>
        <end position="428"/>
    </location>
</feature>
<feature type="transmembrane region" description="Helical" evidence="6">
    <location>
        <begin position="239"/>
        <end position="262"/>
    </location>
</feature>
<dbReference type="InterPro" id="IPR001046">
    <property type="entry name" value="NRAMP_fam"/>
</dbReference>
<dbReference type="RefSeq" id="WP_084148450.1">
    <property type="nucleotide sequence ID" value="NZ_KK069994.1"/>
</dbReference>
<dbReference type="EMBL" id="JDYK01000009">
    <property type="protein sequence ID" value="EWS81173.1"/>
    <property type="molecule type" value="Genomic_DNA"/>
</dbReference>
<dbReference type="PANTHER" id="PTHR11706:SF3">
    <property type="entry name" value="METAL ION TRANSPORT PROTEIN"/>
    <property type="match status" value="1"/>
</dbReference>
<comment type="subcellular location">
    <subcellularLocation>
        <location evidence="1">Membrane</location>
        <topology evidence="1">Multi-pass membrane protein</topology>
    </subcellularLocation>
</comment>
<evidence type="ECO:0000256" key="5">
    <source>
        <dbReference type="SAM" id="MobiDB-lite"/>
    </source>
</evidence>
<feature type="transmembrane region" description="Helical" evidence="6">
    <location>
        <begin position="381"/>
        <end position="399"/>
    </location>
</feature>
<reference evidence="7 8" key="1">
    <citation type="submission" date="2014-02" db="EMBL/GenBank/DDBJ databases">
        <title>Genome sequence of Brachybacterium phenoliresistens strain W13A50.</title>
        <authorList>
            <person name="Wang X."/>
        </authorList>
    </citation>
    <scope>NUCLEOTIDE SEQUENCE [LARGE SCALE GENOMIC DNA]</scope>
    <source>
        <strain evidence="7 8">W13A50</strain>
    </source>
</reference>
<dbReference type="PATRIC" id="fig|396014.3.peg.2049"/>
<dbReference type="GO" id="GO:0034755">
    <property type="term" value="P:iron ion transmembrane transport"/>
    <property type="evidence" value="ECO:0007669"/>
    <property type="project" value="TreeGrafter"/>
</dbReference>
<keyword evidence="4 6" id="KW-0472">Membrane</keyword>
<dbReference type="AlphaFoldDB" id="Z9JT26"/>
<evidence type="ECO:0000313" key="7">
    <source>
        <dbReference type="EMBL" id="EWS81173.1"/>
    </source>
</evidence>
<keyword evidence="2 6" id="KW-0812">Transmembrane</keyword>
<dbReference type="GO" id="GO:0005886">
    <property type="term" value="C:plasma membrane"/>
    <property type="evidence" value="ECO:0007669"/>
    <property type="project" value="TreeGrafter"/>
</dbReference>
<dbReference type="Pfam" id="PF01566">
    <property type="entry name" value="Nramp"/>
    <property type="match status" value="1"/>
</dbReference>
<feature type="transmembrane region" description="Helical" evidence="6">
    <location>
        <begin position="329"/>
        <end position="360"/>
    </location>
</feature>
<evidence type="ECO:0000313" key="8">
    <source>
        <dbReference type="Proteomes" id="UP000023067"/>
    </source>
</evidence>
<keyword evidence="3 6" id="KW-1133">Transmembrane helix</keyword>
<dbReference type="Proteomes" id="UP000023067">
    <property type="component" value="Unassembled WGS sequence"/>
</dbReference>
<feature type="transmembrane region" description="Helical" evidence="6">
    <location>
        <begin position="121"/>
        <end position="142"/>
    </location>
</feature>
<evidence type="ECO:0000256" key="3">
    <source>
        <dbReference type="ARBA" id="ARBA00022989"/>
    </source>
</evidence>
<name>Z9JT26_9MICO</name>
<dbReference type="HOGENOM" id="CLU_020088_6_3_11"/>
<sequence length="470" mass="49617">MDAPGSGEDARTPQPRTPQPRSSSPHSSARPSSADGPAPADPGVQDGPPPRWKIIGPGLLVAATGIGAGDLVATLVAGSRFGYTLLWAAVAGVIIKIFLVEGAGRWTLATGLSIFEGWRRLGAWASIYFGLYIVIWGFVYGATAMSASALPLVALIPQLPVIGDIEAITRIPLIAYAVASGLIGAALVWLGHYRRLEKIIAVLVGVMFVTVVGAAAVTVPNLGQIASGLIPRIPEGGLVYTLSIAGGVGGTITLAAYGYWLVEKGWSTPRWMKVMRLDNAMAYVLSGVFVIAMLIVGAELLYSAGIAVGQGDQGLVDLAGVLADRYGAVMSWVFLIGFWASSFSSVIGVWNGVSIMFADFWGSVRGLPADDPARRIGSRSYRFYILWLTFPPMLLLLLGKPVQIIVAYGVLGSFFMPFLALTLLFLLNSRHVPPAWRSRAGGNIVLGIVALIFLVLGVNQLIDAVSTLMG</sequence>
<feature type="transmembrane region" description="Helical" evidence="6">
    <location>
        <begin position="81"/>
        <end position="100"/>
    </location>
</feature>
<feature type="transmembrane region" description="Helical" evidence="6">
    <location>
        <begin position="440"/>
        <end position="462"/>
    </location>
</feature>
<evidence type="ECO:0000256" key="6">
    <source>
        <dbReference type="SAM" id="Phobius"/>
    </source>
</evidence>
<dbReference type="OrthoDB" id="9787548at2"/>
<dbReference type="GO" id="GO:0015086">
    <property type="term" value="F:cadmium ion transmembrane transporter activity"/>
    <property type="evidence" value="ECO:0007669"/>
    <property type="project" value="TreeGrafter"/>
</dbReference>
<proteinExistence type="predicted"/>